<dbReference type="STRING" id="1454003.AW10_00127"/>
<comment type="caution">
    <text evidence="1">The sequence shown here is derived from an EMBL/GenBank/DDBJ whole genome shotgun (WGS) entry which is preliminary data.</text>
</comment>
<protein>
    <submittedName>
        <fullName evidence="1">Uncharacterized protein</fullName>
    </submittedName>
</protein>
<name>A0A011Q1G6_9PROT</name>
<dbReference type="Proteomes" id="UP000021816">
    <property type="component" value="Unassembled WGS sequence"/>
</dbReference>
<gene>
    <name evidence="1" type="ORF">AW10_00127</name>
</gene>
<dbReference type="AlphaFoldDB" id="A0A011Q1G6"/>
<accession>A0A011Q1G6</accession>
<organism evidence="1 2">
    <name type="scientific">Candidatus Accumulibacter appositus</name>
    <dbReference type="NCBI Taxonomy" id="1454003"/>
    <lineage>
        <taxon>Bacteria</taxon>
        <taxon>Pseudomonadati</taxon>
        <taxon>Pseudomonadota</taxon>
        <taxon>Betaproteobacteria</taxon>
        <taxon>Candidatus Accumulibacter</taxon>
    </lineage>
</organism>
<reference evidence="1 2" key="1">
    <citation type="submission" date="2014-02" db="EMBL/GenBank/DDBJ databases">
        <title>Expanding our view of genomic diversity in Candidatus Accumulibacter clades.</title>
        <authorList>
            <person name="Skennerton C.T."/>
            <person name="Barr J.J."/>
            <person name="Slater F.R."/>
            <person name="Bond P.L."/>
            <person name="Tyson G.W."/>
        </authorList>
    </citation>
    <scope>NUCLEOTIDE SEQUENCE [LARGE SCALE GENOMIC DNA]</scope>
    <source>
        <strain evidence="2">BA-92</strain>
    </source>
</reference>
<evidence type="ECO:0000313" key="1">
    <source>
        <dbReference type="EMBL" id="EXI83052.1"/>
    </source>
</evidence>
<proteinExistence type="predicted"/>
<sequence>MLANRYPRQHFGAALATLLAIPLAACFGQDKLYISSTTVLGLDASVNTARTAGHVQLGYDRHFVTWVPQTVSKEKGAREVMSALNCTEVVVNGLTLTKFDESLATGTAAILFAQKIAANQSSTSYFECFTDQQAGR</sequence>
<dbReference type="EMBL" id="JEMX01000006">
    <property type="protein sequence ID" value="EXI83052.1"/>
    <property type="molecule type" value="Genomic_DNA"/>
</dbReference>
<dbReference type="PATRIC" id="fig|1454003.3.peg.135"/>
<evidence type="ECO:0000313" key="2">
    <source>
        <dbReference type="Proteomes" id="UP000021816"/>
    </source>
</evidence>